<proteinExistence type="predicted"/>
<sequence>MEGSVCELLLALTRVQGKEGCSTSPKRSTSGATEAITLPYGCPEERGHEHFRASRGDSNDPSIPPHDDRGLWGRTFSHA</sequence>
<accession>A0A1Y1IUN9</accession>
<evidence type="ECO:0000313" key="2">
    <source>
        <dbReference type="EMBL" id="GAQ92566.1"/>
    </source>
</evidence>
<feature type="region of interest" description="Disordered" evidence="1">
    <location>
        <begin position="44"/>
        <end position="79"/>
    </location>
</feature>
<dbReference type="Proteomes" id="UP000054558">
    <property type="component" value="Unassembled WGS sequence"/>
</dbReference>
<dbReference type="AlphaFoldDB" id="A0A1Y1IUN9"/>
<dbReference type="EMBL" id="DF238003">
    <property type="protein sequence ID" value="GAQ92566.1"/>
    <property type="molecule type" value="Genomic_DNA"/>
</dbReference>
<name>A0A1Y1IUN9_KLENI</name>
<evidence type="ECO:0000256" key="1">
    <source>
        <dbReference type="SAM" id="MobiDB-lite"/>
    </source>
</evidence>
<protein>
    <submittedName>
        <fullName evidence="2">Uncharacterized protein</fullName>
    </submittedName>
</protein>
<keyword evidence="3" id="KW-1185">Reference proteome</keyword>
<evidence type="ECO:0000313" key="3">
    <source>
        <dbReference type="Proteomes" id="UP000054558"/>
    </source>
</evidence>
<organism evidence="2 3">
    <name type="scientific">Klebsormidium nitens</name>
    <name type="common">Green alga</name>
    <name type="synonym">Ulothrix nitens</name>
    <dbReference type="NCBI Taxonomy" id="105231"/>
    <lineage>
        <taxon>Eukaryota</taxon>
        <taxon>Viridiplantae</taxon>
        <taxon>Streptophyta</taxon>
        <taxon>Klebsormidiophyceae</taxon>
        <taxon>Klebsormidiales</taxon>
        <taxon>Klebsormidiaceae</taxon>
        <taxon>Klebsormidium</taxon>
    </lineage>
</organism>
<reference evidence="2 3" key="1">
    <citation type="journal article" date="2014" name="Nat. Commun.">
        <title>Klebsormidium flaccidum genome reveals primary factors for plant terrestrial adaptation.</title>
        <authorList>
            <person name="Hori K."/>
            <person name="Maruyama F."/>
            <person name="Fujisawa T."/>
            <person name="Togashi T."/>
            <person name="Yamamoto N."/>
            <person name="Seo M."/>
            <person name="Sato S."/>
            <person name="Yamada T."/>
            <person name="Mori H."/>
            <person name="Tajima N."/>
            <person name="Moriyama T."/>
            <person name="Ikeuchi M."/>
            <person name="Watanabe M."/>
            <person name="Wada H."/>
            <person name="Kobayashi K."/>
            <person name="Saito M."/>
            <person name="Masuda T."/>
            <person name="Sasaki-Sekimoto Y."/>
            <person name="Mashiguchi K."/>
            <person name="Awai K."/>
            <person name="Shimojima M."/>
            <person name="Masuda S."/>
            <person name="Iwai M."/>
            <person name="Nobusawa T."/>
            <person name="Narise T."/>
            <person name="Kondo S."/>
            <person name="Saito H."/>
            <person name="Sato R."/>
            <person name="Murakawa M."/>
            <person name="Ihara Y."/>
            <person name="Oshima-Yamada Y."/>
            <person name="Ohtaka K."/>
            <person name="Satoh M."/>
            <person name="Sonobe K."/>
            <person name="Ishii M."/>
            <person name="Ohtani R."/>
            <person name="Kanamori-Sato M."/>
            <person name="Honoki R."/>
            <person name="Miyazaki D."/>
            <person name="Mochizuki H."/>
            <person name="Umetsu J."/>
            <person name="Higashi K."/>
            <person name="Shibata D."/>
            <person name="Kamiya Y."/>
            <person name="Sato N."/>
            <person name="Nakamura Y."/>
            <person name="Tabata S."/>
            <person name="Ida S."/>
            <person name="Kurokawa K."/>
            <person name="Ohta H."/>
        </authorList>
    </citation>
    <scope>NUCLEOTIDE SEQUENCE [LARGE SCALE GENOMIC DNA]</scope>
    <source>
        <strain evidence="2 3">NIES-2285</strain>
    </source>
</reference>
<gene>
    <name evidence="2" type="ORF">KFL_010540020</name>
</gene>
<feature type="compositionally biased region" description="Basic and acidic residues" evidence="1">
    <location>
        <begin position="44"/>
        <end position="58"/>
    </location>
</feature>